<evidence type="ECO:0000256" key="7">
    <source>
        <dbReference type="ARBA" id="ARBA00022884"/>
    </source>
</evidence>
<dbReference type="Pfam" id="PF17876">
    <property type="entry name" value="CSD2"/>
    <property type="match status" value="1"/>
</dbReference>
<feature type="region of interest" description="Disordered" evidence="9">
    <location>
        <begin position="624"/>
        <end position="653"/>
    </location>
</feature>
<sequence length="1043" mass="115916">MSQQEKKTENKKSPRKPRVSRIRRADPFYEREAEKYESPLPSREYILQILTEAARPMSGEDLIAALDILEQEVDSFARRIHAMEREGQLMRNRAGDYIVPDKADLIRGKVEGHPDGFGFLIPDDGSDDMFLGPRAMREVMHGDKVLVRAMGLDQRGRREAKIVEVLERANARIVGRVVVEQGVAFVQPENRRIAQQILLSPDASTKPRDGQVVTVEITQPPGAHTQAIGRIVETLGNYADSGMEIEIALRKHDLPFEFSEATQAEAKKLPDTVRKKDWTWNEAKAQREDIRHLPLVTIDGETARDFDDAVYCEKQGKGYRLIVAIADVSHYVTPGSALDADALARGTSVYFPRRVIPMLPEKISNGLCSLNPQVERLCMVCDMSINAQGVIKQYRFYPAVMFSHARLTYNMVAAALYEKQPALRRELAALLPQLEDLDELFRVMLKARGKRGAIDFETVETKMVFDDNGKIERIVPEARNDAHRLIEECMLAANVCASEFLLASQQKALYRIHEGPTSEKLTRLREFLAEFGFSLGGGEKPRAADFASVVDKIRERPDFQLIQTVMLRSLQQAVYSPDNVGHFGLAYEAYTHFTSPIRRYPDLLVHRAIKAVLSKKQYEPSKGPVELLMDTRRKRSKPNDRNKRGAKAAEPVAKAPEKAKSAGIWEDIGVHCSATERRADEASRDVETWLKCFYMQDRVGEIYSGNITAVTSFGIFVTLDDLFVEGLVHISDLGKDYFHHDEARHELLGERTGERYRLSDRVTVQLMRVDLESRKIDFKLVEGVERATTRTGKTAKDAARKQAVEIPAPVVPAPLPEPVIATPASSARRARKPVPTPQVELAPAAPAKADKPKSEKQKDAKQKEAKQKVDKQPADVASERRKDKAPSLAAAAQPKAAQGQRDSRPVAKRTASLQEAPKPAAKAERKSASKVPTVVAAAPRVKKVAALLKPKVVAPPVAEVLPPQDSQSSAEAPRRRKPVPIPIALDDEVVSWRELAGLPDRKGPPTLDELPGRGRATAAGTLKSHAAKPASKQTSRKGGARRG</sequence>
<dbReference type="InterPro" id="IPR013223">
    <property type="entry name" value="RNase_B_OB_dom"/>
</dbReference>
<protein>
    <recommendedName>
        <fullName evidence="8">Ribonuclease R</fullName>
        <shortName evidence="8">RNase R</shortName>
        <ecNumber evidence="8">3.1.13.1</ecNumber>
    </recommendedName>
</protein>
<dbReference type="Gene3D" id="2.40.50.140">
    <property type="entry name" value="Nucleic acid-binding proteins"/>
    <property type="match status" value="2"/>
</dbReference>
<feature type="domain" description="S1 motif" evidence="10">
    <location>
        <begin position="700"/>
        <end position="781"/>
    </location>
</feature>
<dbReference type="SMART" id="SM00955">
    <property type="entry name" value="RNB"/>
    <property type="match status" value="1"/>
</dbReference>
<accession>A0ABU9YXQ6</accession>
<evidence type="ECO:0000259" key="10">
    <source>
        <dbReference type="PROSITE" id="PS50126"/>
    </source>
</evidence>
<feature type="compositionally biased region" description="Basic and acidic residues" evidence="9">
    <location>
        <begin position="1"/>
        <end position="12"/>
    </location>
</feature>
<evidence type="ECO:0000256" key="6">
    <source>
        <dbReference type="ARBA" id="ARBA00022839"/>
    </source>
</evidence>
<evidence type="ECO:0000313" key="11">
    <source>
        <dbReference type="EMBL" id="MEN3068554.1"/>
    </source>
</evidence>
<dbReference type="InterPro" id="IPR012340">
    <property type="entry name" value="NA-bd_OB-fold"/>
</dbReference>
<dbReference type="HAMAP" id="MF_01895">
    <property type="entry name" value="RNase_R"/>
    <property type="match status" value="1"/>
</dbReference>
<evidence type="ECO:0000256" key="1">
    <source>
        <dbReference type="ARBA" id="ARBA00001849"/>
    </source>
</evidence>
<feature type="compositionally biased region" description="Basic residues" evidence="9">
    <location>
        <begin position="13"/>
        <end position="22"/>
    </location>
</feature>
<comment type="function">
    <text evidence="8">3'-5' exoribonuclease that releases 5'-nucleoside monophosphates and is involved in maturation of structured RNAs.</text>
</comment>
<keyword evidence="5 8" id="KW-0378">Hydrolase</keyword>
<comment type="caution">
    <text evidence="11">The sequence shown here is derived from an EMBL/GenBank/DDBJ whole genome shotgun (WGS) entry which is preliminary data.</text>
</comment>
<dbReference type="InterPro" id="IPR004476">
    <property type="entry name" value="RNase_II/RNase_R"/>
</dbReference>
<proteinExistence type="inferred from homology"/>
<feature type="region of interest" description="Disordered" evidence="9">
    <location>
        <begin position="811"/>
        <end position="937"/>
    </location>
</feature>
<evidence type="ECO:0000256" key="5">
    <source>
        <dbReference type="ARBA" id="ARBA00022801"/>
    </source>
</evidence>
<comment type="similarity">
    <text evidence="8">Belongs to the RNR ribonuclease family. RNase R subfamily.</text>
</comment>
<feature type="region of interest" description="Disordered" evidence="9">
    <location>
        <begin position="1"/>
        <end position="27"/>
    </location>
</feature>
<evidence type="ECO:0000256" key="3">
    <source>
        <dbReference type="ARBA" id="ARBA00022490"/>
    </source>
</evidence>
<dbReference type="InterPro" id="IPR040476">
    <property type="entry name" value="CSD2"/>
</dbReference>
<dbReference type="SMART" id="SM00357">
    <property type="entry name" value="CSP"/>
    <property type="match status" value="1"/>
</dbReference>
<dbReference type="InterPro" id="IPR011129">
    <property type="entry name" value="CSD"/>
</dbReference>
<dbReference type="NCBIfam" id="TIGR02063">
    <property type="entry name" value="RNase_R"/>
    <property type="match status" value="1"/>
</dbReference>
<keyword evidence="4 8" id="KW-0540">Nuclease</keyword>
<dbReference type="InterPro" id="IPR022966">
    <property type="entry name" value="RNase_II/R_CS"/>
</dbReference>
<dbReference type="PROSITE" id="PS01175">
    <property type="entry name" value="RIBONUCLEASE_II"/>
    <property type="match status" value="1"/>
</dbReference>
<dbReference type="SMART" id="SM00316">
    <property type="entry name" value="S1"/>
    <property type="match status" value="1"/>
</dbReference>
<evidence type="ECO:0000256" key="4">
    <source>
        <dbReference type="ARBA" id="ARBA00022722"/>
    </source>
</evidence>
<dbReference type="Pfam" id="PF08206">
    <property type="entry name" value="OB_RNB"/>
    <property type="match status" value="1"/>
</dbReference>
<dbReference type="Pfam" id="PF00575">
    <property type="entry name" value="S1"/>
    <property type="match status" value="1"/>
</dbReference>
<keyword evidence="3 8" id="KW-0963">Cytoplasm</keyword>
<evidence type="ECO:0000256" key="2">
    <source>
        <dbReference type="ARBA" id="ARBA00004496"/>
    </source>
</evidence>
<dbReference type="GO" id="GO:0008859">
    <property type="term" value="F:exoribonuclease II activity"/>
    <property type="evidence" value="ECO:0007669"/>
    <property type="project" value="UniProtKB-EC"/>
</dbReference>
<dbReference type="SUPFAM" id="SSF50249">
    <property type="entry name" value="Nucleic acid-binding proteins"/>
    <property type="match status" value="4"/>
</dbReference>
<comment type="catalytic activity">
    <reaction evidence="1 8">
        <text>Exonucleolytic cleavage in the 3'- to 5'-direction to yield nucleoside 5'-phosphates.</text>
        <dbReference type="EC" id="3.1.13.1"/>
    </reaction>
</comment>
<dbReference type="InterPro" id="IPR050180">
    <property type="entry name" value="RNR_Ribonuclease"/>
</dbReference>
<keyword evidence="7 8" id="KW-0694">RNA-binding</keyword>
<dbReference type="EMBL" id="JBDIVE010000003">
    <property type="protein sequence ID" value="MEN3068554.1"/>
    <property type="molecule type" value="Genomic_DNA"/>
</dbReference>
<feature type="compositionally biased region" description="Low complexity" evidence="9">
    <location>
        <begin position="954"/>
        <end position="963"/>
    </location>
</feature>
<feature type="compositionally biased region" description="Low complexity" evidence="9">
    <location>
        <begin position="886"/>
        <end position="898"/>
    </location>
</feature>
<comment type="subcellular location">
    <subcellularLocation>
        <location evidence="2 8">Cytoplasm</location>
    </subcellularLocation>
</comment>
<dbReference type="CDD" id="cd04471">
    <property type="entry name" value="S1_RNase_R"/>
    <property type="match status" value="1"/>
</dbReference>
<evidence type="ECO:0000256" key="8">
    <source>
        <dbReference type="HAMAP-Rule" id="MF_01895"/>
    </source>
</evidence>
<gene>
    <name evidence="8 11" type="primary">rnr</name>
    <name evidence="11" type="ORF">ABDB84_08695</name>
</gene>
<dbReference type="EC" id="3.1.13.1" evidence="8"/>
<organism evidence="11 12">
    <name type="scientific">Uliginosibacterium sediminicola</name>
    <dbReference type="NCBI Taxonomy" id="2024550"/>
    <lineage>
        <taxon>Bacteria</taxon>
        <taxon>Pseudomonadati</taxon>
        <taxon>Pseudomonadota</taxon>
        <taxon>Betaproteobacteria</taxon>
        <taxon>Rhodocyclales</taxon>
        <taxon>Zoogloeaceae</taxon>
        <taxon>Uliginosibacterium</taxon>
    </lineage>
</organism>
<dbReference type="PROSITE" id="PS50126">
    <property type="entry name" value="S1"/>
    <property type="match status" value="1"/>
</dbReference>
<feature type="compositionally biased region" description="Basic residues" evidence="9">
    <location>
        <begin position="1034"/>
        <end position="1043"/>
    </location>
</feature>
<dbReference type="Proteomes" id="UP001410394">
    <property type="component" value="Unassembled WGS sequence"/>
</dbReference>
<feature type="region of interest" description="Disordered" evidence="9">
    <location>
        <begin position="954"/>
        <end position="980"/>
    </location>
</feature>
<name>A0ABU9YXQ6_9RHOO</name>
<evidence type="ECO:0000256" key="9">
    <source>
        <dbReference type="SAM" id="MobiDB-lite"/>
    </source>
</evidence>
<feature type="compositionally biased region" description="Basic and acidic residues" evidence="9">
    <location>
        <begin position="848"/>
        <end position="885"/>
    </location>
</feature>
<dbReference type="Pfam" id="PF00773">
    <property type="entry name" value="RNB"/>
    <property type="match status" value="1"/>
</dbReference>
<reference evidence="11 12" key="1">
    <citation type="journal article" date="2018" name="Int. J. Syst. Evol. Microbiol.">
        <title>Uliginosibacterium sediminicola sp. nov., isolated from freshwater sediment.</title>
        <authorList>
            <person name="Hwang W.M."/>
            <person name="Kim S.M."/>
            <person name="Kang K."/>
            <person name="Ahn T.Y."/>
        </authorList>
    </citation>
    <scope>NUCLEOTIDE SEQUENCE [LARGE SCALE GENOMIC DNA]</scope>
    <source>
        <strain evidence="11 12">M1-21</strain>
    </source>
</reference>
<evidence type="ECO:0000313" key="12">
    <source>
        <dbReference type="Proteomes" id="UP001410394"/>
    </source>
</evidence>
<feature type="region of interest" description="Disordered" evidence="9">
    <location>
        <begin position="996"/>
        <end position="1043"/>
    </location>
</feature>
<dbReference type="InterPro" id="IPR011805">
    <property type="entry name" value="RNase_R"/>
</dbReference>
<keyword evidence="6 8" id="KW-0269">Exonuclease</keyword>
<dbReference type="PANTHER" id="PTHR23355">
    <property type="entry name" value="RIBONUCLEASE"/>
    <property type="match status" value="1"/>
</dbReference>
<dbReference type="InterPro" id="IPR001900">
    <property type="entry name" value="RNase_II/R"/>
</dbReference>
<dbReference type="NCBIfam" id="TIGR00358">
    <property type="entry name" value="3_prime_RNase"/>
    <property type="match status" value="1"/>
</dbReference>
<dbReference type="RefSeq" id="WP_345919320.1">
    <property type="nucleotide sequence ID" value="NZ_JBDIVE010000003.1"/>
</dbReference>
<dbReference type="InterPro" id="IPR003029">
    <property type="entry name" value="S1_domain"/>
</dbReference>
<dbReference type="PANTHER" id="PTHR23355:SF9">
    <property type="entry name" value="DIS3-LIKE EXONUCLEASE 2"/>
    <property type="match status" value="1"/>
</dbReference>
<keyword evidence="12" id="KW-1185">Reference proteome</keyword>